<sequence>MTNEPVYQRETERRPRERQSSTRGQVETSRRKKDGRWCACGEAGLRCCGPEESLDRGEAAEASEPRGVDAGGFGERGESRVPEILHDRLGRVVVPKPPPCLQRMLAGRHILLLHTNLLRQRGAKTVGRKSSSRAENTPEERGESRAETTRRGQAGGTAKTTGGRARRSAQRAALGKARRQRSEADSPFGAEERRTQRGSRAEENLARGDRMR</sequence>
<evidence type="ECO:0000256" key="1">
    <source>
        <dbReference type="SAM" id="MobiDB-lite"/>
    </source>
</evidence>
<feature type="region of interest" description="Disordered" evidence="1">
    <location>
        <begin position="1"/>
        <end position="78"/>
    </location>
</feature>
<feature type="compositionally biased region" description="Basic and acidic residues" evidence="1">
    <location>
        <begin position="53"/>
        <end position="67"/>
    </location>
</feature>
<accession>A0A086LI40</accession>
<dbReference type="EMBL" id="AEYH02000040">
    <property type="protein sequence ID" value="KFG56308.1"/>
    <property type="molecule type" value="Genomic_DNA"/>
</dbReference>
<proteinExistence type="predicted"/>
<feature type="compositionally biased region" description="Basic and acidic residues" evidence="1">
    <location>
        <begin position="136"/>
        <end position="150"/>
    </location>
</feature>
<feature type="compositionally biased region" description="Basic and acidic residues" evidence="1">
    <location>
        <begin position="180"/>
        <end position="212"/>
    </location>
</feature>
<name>A0A086LI40_TOXGO</name>
<organism evidence="2 3">
    <name type="scientific">Toxoplasma gondii FOU</name>
    <dbReference type="NCBI Taxonomy" id="943167"/>
    <lineage>
        <taxon>Eukaryota</taxon>
        <taxon>Sar</taxon>
        <taxon>Alveolata</taxon>
        <taxon>Apicomplexa</taxon>
        <taxon>Conoidasida</taxon>
        <taxon>Coccidia</taxon>
        <taxon>Eucoccidiorida</taxon>
        <taxon>Eimeriorina</taxon>
        <taxon>Sarcocystidae</taxon>
        <taxon>Toxoplasma</taxon>
    </lineage>
</organism>
<gene>
    <name evidence="2" type="ORF">TGFOU_402500</name>
</gene>
<protein>
    <submittedName>
        <fullName evidence="2">Uncharacterized protein</fullName>
    </submittedName>
</protein>
<dbReference type="VEuPathDB" id="ToxoDB:TGFOU_402500"/>
<evidence type="ECO:0000313" key="3">
    <source>
        <dbReference type="Proteomes" id="UP000028838"/>
    </source>
</evidence>
<feature type="region of interest" description="Disordered" evidence="1">
    <location>
        <begin position="122"/>
        <end position="212"/>
    </location>
</feature>
<dbReference type="Proteomes" id="UP000028838">
    <property type="component" value="Unassembled WGS sequence"/>
</dbReference>
<dbReference type="AlphaFoldDB" id="A0A086LI40"/>
<feature type="compositionally biased region" description="Basic and acidic residues" evidence="1">
    <location>
        <begin position="7"/>
        <end position="20"/>
    </location>
</feature>
<reference evidence="2 3" key="1">
    <citation type="submission" date="2014-07" db="EMBL/GenBank/DDBJ databases">
        <authorList>
            <person name="Sibley D."/>
            <person name="Venepally P."/>
            <person name="Karamycheva S."/>
            <person name="Hadjithomas M."/>
            <person name="Khan A."/>
            <person name="Brunk B."/>
            <person name="Roos D."/>
            <person name="Caler E."/>
            <person name="Lorenzi H."/>
        </authorList>
    </citation>
    <scope>NUCLEOTIDE SEQUENCE [LARGE SCALE GENOMIC DNA]</scope>
    <source>
        <strain evidence="2 3">FOU</strain>
    </source>
</reference>
<evidence type="ECO:0000313" key="2">
    <source>
        <dbReference type="EMBL" id="KFG56308.1"/>
    </source>
</evidence>
<comment type="caution">
    <text evidence="2">The sequence shown here is derived from an EMBL/GenBank/DDBJ whole genome shotgun (WGS) entry which is preliminary data.</text>
</comment>